<gene>
    <name evidence="1" type="ORF">F2Q70_00035596</name>
</gene>
<dbReference type="EMBL" id="QGKY02000246">
    <property type="protein sequence ID" value="KAF2584846.1"/>
    <property type="molecule type" value="Genomic_DNA"/>
</dbReference>
<reference evidence="1" key="1">
    <citation type="submission" date="2019-12" db="EMBL/GenBank/DDBJ databases">
        <title>Genome sequencing and annotation of Brassica cretica.</title>
        <authorList>
            <person name="Studholme D.J."/>
            <person name="Sarris P.F."/>
        </authorList>
    </citation>
    <scope>NUCLEOTIDE SEQUENCE</scope>
    <source>
        <strain evidence="1">PFS-102/07</strain>
        <tissue evidence="1">Leaf</tissue>
    </source>
</reference>
<accession>A0A8S9JTZ5</accession>
<sequence length="130" mass="14791">MQEIYLRVLWVGQRAGDPFRLWRIVLQRCRGVPILSRALDCDSAVWIGGSLTLGSLTSSKVAIFRRSNLQFNVPNDGTAYLWTLPHAAGLYPLLQGLRRLFLWELAATESLVPSHLSFRSSTLRYLRFIS</sequence>
<comment type="caution">
    <text evidence="1">The sequence shown here is derived from an EMBL/GenBank/DDBJ whole genome shotgun (WGS) entry which is preliminary data.</text>
</comment>
<evidence type="ECO:0000313" key="1">
    <source>
        <dbReference type="EMBL" id="KAF2584846.1"/>
    </source>
</evidence>
<protein>
    <submittedName>
        <fullName evidence="1">Uncharacterized protein</fullName>
    </submittedName>
</protein>
<organism evidence="1">
    <name type="scientific">Brassica cretica</name>
    <name type="common">Mustard</name>
    <dbReference type="NCBI Taxonomy" id="69181"/>
    <lineage>
        <taxon>Eukaryota</taxon>
        <taxon>Viridiplantae</taxon>
        <taxon>Streptophyta</taxon>
        <taxon>Embryophyta</taxon>
        <taxon>Tracheophyta</taxon>
        <taxon>Spermatophyta</taxon>
        <taxon>Magnoliopsida</taxon>
        <taxon>eudicotyledons</taxon>
        <taxon>Gunneridae</taxon>
        <taxon>Pentapetalae</taxon>
        <taxon>rosids</taxon>
        <taxon>malvids</taxon>
        <taxon>Brassicales</taxon>
        <taxon>Brassicaceae</taxon>
        <taxon>Brassiceae</taxon>
        <taxon>Brassica</taxon>
    </lineage>
</organism>
<proteinExistence type="predicted"/>
<name>A0A8S9JTZ5_BRACR</name>
<dbReference type="AlphaFoldDB" id="A0A8S9JTZ5"/>